<dbReference type="STRING" id="454136.NIES2119_19245"/>
<evidence type="ECO:0008006" key="3">
    <source>
        <dbReference type="Google" id="ProtNLM"/>
    </source>
</evidence>
<gene>
    <name evidence="1" type="ORF">NIES2119_19245</name>
</gene>
<comment type="caution">
    <text evidence="1">The sequence shown here is derived from an EMBL/GenBank/DDBJ whole genome shotgun (WGS) entry which is preliminary data.</text>
</comment>
<evidence type="ECO:0000313" key="1">
    <source>
        <dbReference type="EMBL" id="OKH35875.1"/>
    </source>
</evidence>
<accession>A0A1U7IFY8</accession>
<dbReference type="InterPro" id="IPR016084">
    <property type="entry name" value="Haem_Oase-like_multi-hlx"/>
</dbReference>
<dbReference type="SUPFAM" id="SSF48613">
    <property type="entry name" value="Heme oxygenase-like"/>
    <property type="match status" value="1"/>
</dbReference>
<organism evidence="1 2">
    <name type="scientific">[Phormidium ambiguum] IAM M-71</name>
    <dbReference type="NCBI Taxonomy" id="454136"/>
    <lineage>
        <taxon>Bacteria</taxon>
        <taxon>Bacillati</taxon>
        <taxon>Cyanobacteriota</taxon>
        <taxon>Cyanophyceae</taxon>
        <taxon>Oscillatoriophycideae</taxon>
        <taxon>Aerosakkonematales</taxon>
        <taxon>Aerosakkonemataceae</taxon>
        <taxon>Floridanema</taxon>
    </lineage>
</organism>
<dbReference type="EMBL" id="MRCE01000019">
    <property type="protein sequence ID" value="OKH35875.1"/>
    <property type="molecule type" value="Genomic_DNA"/>
</dbReference>
<protein>
    <recommendedName>
        <fullName evidence="3">Thiaminase-2/PQQC domain-containing protein</fullName>
    </recommendedName>
</protein>
<reference evidence="1 2" key="1">
    <citation type="submission" date="2016-11" db="EMBL/GenBank/DDBJ databases">
        <title>Draft Genome Sequences of Nine Cyanobacterial Strains from Diverse Habitats.</title>
        <authorList>
            <person name="Zhu T."/>
            <person name="Hou S."/>
            <person name="Lu X."/>
            <person name="Hess W.R."/>
        </authorList>
    </citation>
    <scope>NUCLEOTIDE SEQUENCE [LARGE SCALE GENOMIC DNA]</scope>
    <source>
        <strain evidence="1 2">IAM M-71</strain>
    </source>
</reference>
<evidence type="ECO:0000313" key="2">
    <source>
        <dbReference type="Proteomes" id="UP000185860"/>
    </source>
</evidence>
<dbReference type="Gene3D" id="1.20.910.10">
    <property type="entry name" value="Heme oxygenase-like"/>
    <property type="match status" value="1"/>
</dbReference>
<sequence>MKEVLALIEKKKEEFAQLALFEFLADKSIDPRQRLAFAPCMAPFAMMFKDINAYALRQEPTDNPIQKMINQHSYEDGRHWRWYLEDMEKLGFNKSMEFVDTLKFLWGKETQKTREVSYNLFALCVFQTDPILKLAVVESIEATGTVALDVIAKLGDELQQLTGQRCRYYSASHYAVETGHIQADVEDVEKFLENLQLTEEQKEKACQAVETVFTSFSEALDEFLVYAKNHTYQQPFTKLNSATATQYLHEMPTQVAREVQLLS</sequence>
<proteinExistence type="predicted"/>
<dbReference type="RefSeq" id="WP_073595123.1">
    <property type="nucleotide sequence ID" value="NZ_MRCE01000019.1"/>
</dbReference>
<name>A0A1U7IFY8_9CYAN</name>
<dbReference type="Proteomes" id="UP000185860">
    <property type="component" value="Unassembled WGS sequence"/>
</dbReference>
<dbReference type="AlphaFoldDB" id="A0A1U7IFY8"/>